<dbReference type="InterPro" id="IPR006119">
    <property type="entry name" value="Resolv_N"/>
</dbReference>
<feature type="domain" description="Recombinase" evidence="5">
    <location>
        <begin position="172"/>
        <end position="302"/>
    </location>
</feature>
<evidence type="ECO:0000256" key="1">
    <source>
        <dbReference type="ARBA" id="ARBA00023125"/>
    </source>
</evidence>
<protein>
    <submittedName>
        <fullName evidence="6">Recombinase family protein</fullName>
    </submittedName>
</protein>
<dbReference type="EMBL" id="CP120997">
    <property type="protein sequence ID" value="WLQ34369.1"/>
    <property type="molecule type" value="Genomic_DNA"/>
</dbReference>
<dbReference type="Gene3D" id="3.90.1750.20">
    <property type="entry name" value="Putative Large Serine Recombinase, Chain B, Domain 2"/>
    <property type="match status" value="1"/>
</dbReference>
<dbReference type="InterPro" id="IPR050639">
    <property type="entry name" value="SSR_resolvase"/>
</dbReference>
<name>A0ABY9HJ39_9ACTN</name>
<feature type="compositionally biased region" description="Basic and acidic residues" evidence="3">
    <location>
        <begin position="484"/>
        <end position="497"/>
    </location>
</feature>
<dbReference type="Proteomes" id="UP001239522">
    <property type="component" value="Chromosome"/>
</dbReference>
<gene>
    <name evidence="6" type="ORF">P8A18_13385</name>
</gene>
<dbReference type="InterPro" id="IPR025827">
    <property type="entry name" value="Zn_ribbon_recom_dom"/>
</dbReference>
<dbReference type="PROSITE" id="PS51736">
    <property type="entry name" value="RECOMBINASES_3"/>
    <property type="match status" value="1"/>
</dbReference>
<feature type="compositionally biased region" description="Polar residues" evidence="3">
    <location>
        <begin position="498"/>
        <end position="513"/>
    </location>
</feature>
<keyword evidence="1" id="KW-0238">DNA-binding</keyword>
<evidence type="ECO:0000259" key="5">
    <source>
        <dbReference type="PROSITE" id="PS51737"/>
    </source>
</evidence>
<dbReference type="InterPro" id="IPR036162">
    <property type="entry name" value="Resolvase-like_N_sf"/>
</dbReference>
<evidence type="ECO:0000259" key="4">
    <source>
        <dbReference type="PROSITE" id="PS51736"/>
    </source>
</evidence>
<accession>A0ABY9HJ39</accession>
<keyword evidence="7" id="KW-1185">Reference proteome</keyword>
<dbReference type="SMART" id="SM00857">
    <property type="entry name" value="Resolvase"/>
    <property type="match status" value="1"/>
</dbReference>
<dbReference type="InterPro" id="IPR038109">
    <property type="entry name" value="DNA_bind_recomb_sf"/>
</dbReference>
<evidence type="ECO:0000256" key="3">
    <source>
        <dbReference type="SAM" id="MobiDB-lite"/>
    </source>
</evidence>
<feature type="region of interest" description="Disordered" evidence="3">
    <location>
        <begin position="478"/>
        <end position="513"/>
    </location>
</feature>
<evidence type="ECO:0000313" key="7">
    <source>
        <dbReference type="Proteomes" id="UP001239522"/>
    </source>
</evidence>
<evidence type="ECO:0000256" key="2">
    <source>
        <dbReference type="ARBA" id="ARBA00023172"/>
    </source>
</evidence>
<dbReference type="Gene3D" id="3.40.50.1390">
    <property type="entry name" value="Resolvase, N-terminal catalytic domain"/>
    <property type="match status" value="1"/>
</dbReference>
<dbReference type="PANTHER" id="PTHR30461">
    <property type="entry name" value="DNA-INVERTASE FROM LAMBDOID PROPHAGE"/>
    <property type="match status" value="1"/>
</dbReference>
<evidence type="ECO:0000313" key="6">
    <source>
        <dbReference type="EMBL" id="WLQ34369.1"/>
    </source>
</evidence>
<dbReference type="Pfam" id="PF07508">
    <property type="entry name" value="Recombinase"/>
    <property type="match status" value="1"/>
</dbReference>
<dbReference type="PROSITE" id="PS51737">
    <property type="entry name" value="RECOMBINASE_DNA_BIND"/>
    <property type="match status" value="1"/>
</dbReference>
<dbReference type="RefSeq" id="WP_306054487.1">
    <property type="nucleotide sequence ID" value="NZ_CP120997.1"/>
</dbReference>
<dbReference type="Pfam" id="PF13408">
    <property type="entry name" value="Zn_ribbon_recom"/>
    <property type="match status" value="1"/>
</dbReference>
<reference evidence="6 7" key="1">
    <citation type="submission" date="2023-03" db="EMBL/GenBank/DDBJ databases">
        <title>Isolation and description of six Streptomyces strains from soil environments, able to metabolize different microbial glucans.</title>
        <authorList>
            <person name="Widen T."/>
            <person name="Larsbrink J."/>
        </authorList>
    </citation>
    <scope>NUCLEOTIDE SEQUENCE [LARGE SCALE GENOMIC DNA]</scope>
    <source>
        <strain evidence="6 7">Mut1</strain>
    </source>
</reference>
<proteinExistence type="predicted"/>
<dbReference type="PANTHER" id="PTHR30461:SF2">
    <property type="entry name" value="SERINE RECOMBINASE PINE-RELATED"/>
    <property type="match status" value="1"/>
</dbReference>
<dbReference type="Pfam" id="PF00239">
    <property type="entry name" value="Resolvase"/>
    <property type="match status" value="1"/>
</dbReference>
<keyword evidence="2" id="KW-0233">DNA recombination</keyword>
<organism evidence="6 7">
    <name type="scientific">Streptomyces castrisilvae</name>
    <dbReference type="NCBI Taxonomy" id="3033811"/>
    <lineage>
        <taxon>Bacteria</taxon>
        <taxon>Bacillati</taxon>
        <taxon>Actinomycetota</taxon>
        <taxon>Actinomycetes</taxon>
        <taxon>Kitasatosporales</taxon>
        <taxon>Streptomycetaceae</taxon>
        <taxon>Streptomyces</taxon>
    </lineage>
</organism>
<dbReference type="InterPro" id="IPR011109">
    <property type="entry name" value="DNA_bind_recombinase_dom"/>
</dbReference>
<dbReference type="CDD" id="cd00338">
    <property type="entry name" value="Ser_Recombinase"/>
    <property type="match status" value="1"/>
</dbReference>
<sequence length="513" mass="57442">MTYTNNDRPGLRALIAVRLSVRTDESTSPKRQREAGEEEARRLGAEVVGYAEDLDVSATRTTPFERPELGNWLARPDDFDVIIWWRLDRAVRSMGDMAELTRWAKRHGKRLVFAEGPGGSSLELDMTSIMSELITMLLAFAAQMESQAIKERVTSANAALRAMGRYSGGLPPYGYAPVQRPVGEGWTLAQDPKRVEAIETMIRMLLDGNAPNAIAFHLNSEDILTPRDWNDVRQGRNPKGRKWVGQTVKRVLLSPSLLGHQTYAGSVVRDGNSLPVSITSDPILTRDRFEEVKAALGERPKGAAGTRKDTGALLLGVLHCASCKGRMYRVPAHGYSVYVCRARTKGLPCEAPAAIKTDWVEEYAEREFLKEWGGFPVLERVTYPGYDPRPELEEITTELRELYAVRESRRSRVGLAIWQEQVDALEGRAEVLEATPVQKERTELVPTGKTYADYWRIGDARERRFVLLDTGTRLECAKGQRGGRPADMKRRAMERLSIDSQGTRVQRQGDTAA</sequence>
<feature type="domain" description="Resolvase/invertase-type recombinase catalytic" evidence="4">
    <location>
        <begin position="14"/>
        <end position="164"/>
    </location>
</feature>
<dbReference type="SUPFAM" id="SSF53041">
    <property type="entry name" value="Resolvase-like"/>
    <property type="match status" value="1"/>
</dbReference>